<sequence length="180" mass="20134">MLRARTLAEANLYANLSFLLTGEGESVAPDGPEEGPEGWTLRYGQVEIFVPYASEAEARRSGVRFGPGVSELIDAGQWKLISAEYAHQTLQRDIAYSVEGTDDDAAYRTIVTGWSLARDAAVEVLKFIPPGADRVPDEAFWTDMGAAARAEEPERFTREVLERDIEMYQHYLDDFQEKNP</sequence>
<dbReference type="Proteomes" id="UP000217103">
    <property type="component" value="Unassembled WGS sequence"/>
</dbReference>
<gene>
    <name evidence="1" type="ORF">SAMN04489764_0629</name>
</gene>
<reference evidence="1 2" key="1">
    <citation type="submission" date="2016-10" db="EMBL/GenBank/DDBJ databases">
        <authorList>
            <person name="de Groot N.N."/>
        </authorList>
    </citation>
    <scope>NUCLEOTIDE SEQUENCE [LARGE SCALE GENOMIC DNA]</scope>
    <source>
        <strain evidence="1 2">DSM 43794</strain>
    </source>
</reference>
<accession>A0A1H1ASA2</accession>
<name>A0A1H1ASA2_9ACTN</name>
<dbReference type="AlphaFoldDB" id="A0A1H1ASA2"/>
<dbReference type="STRING" id="35622.SAMN04489764_0629"/>
<dbReference type="OrthoDB" id="3822410at2"/>
<protein>
    <submittedName>
        <fullName evidence="1">Uncharacterized protein</fullName>
    </submittedName>
</protein>
<dbReference type="EMBL" id="FNKK01000002">
    <property type="protein sequence ID" value="SDQ42472.1"/>
    <property type="molecule type" value="Genomic_DNA"/>
</dbReference>
<dbReference type="RefSeq" id="WP_093257584.1">
    <property type="nucleotide sequence ID" value="NZ_FNKK01000002.1"/>
</dbReference>
<organism evidence="1 2">
    <name type="scientific">Thermostaphylospora chromogena</name>
    <dbReference type="NCBI Taxonomy" id="35622"/>
    <lineage>
        <taxon>Bacteria</taxon>
        <taxon>Bacillati</taxon>
        <taxon>Actinomycetota</taxon>
        <taxon>Actinomycetes</taxon>
        <taxon>Streptosporangiales</taxon>
        <taxon>Thermomonosporaceae</taxon>
        <taxon>Thermostaphylospora</taxon>
    </lineage>
</organism>
<proteinExistence type="predicted"/>
<evidence type="ECO:0000313" key="2">
    <source>
        <dbReference type="Proteomes" id="UP000217103"/>
    </source>
</evidence>
<evidence type="ECO:0000313" key="1">
    <source>
        <dbReference type="EMBL" id="SDQ42472.1"/>
    </source>
</evidence>
<keyword evidence="2" id="KW-1185">Reference proteome</keyword>